<keyword evidence="1" id="KW-0812">Transmembrane</keyword>
<keyword evidence="3" id="KW-1185">Reference proteome</keyword>
<dbReference type="OrthoDB" id="2004351at2"/>
<dbReference type="Proteomes" id="UP000003011">
    <property type="component" value="Unassembled WGS sequence"/>
</dbReference>
<accession>G5GHA5</accession>
<sequence length="186" mass="22744">MYQKLKKLNIGRAILLFFVFCLIIQLIRYNIYESGRYHIKTKEDVIQHVIKDKEKLNALINNKDLFNSVSSMDRYRESDEYYKKYKNKLLDEMFYNYKIDTLLIHVEDNENTYIEFVLARRFTIAVEHGFYYNENDKPRAWQSDNEDRLIASGDGYTDKMEKEYYTEKIMDHWYYYQMDSLRGVIF</sequence>
<proteinExistence type="predicted"/>
<dbReference type="EMBL" id="ACZL01000015">
    <property type="protein sequence ID" value="EHI55902.1"/>
    <property type="molecule type" value="Genomic_DNA"/>
</dbReference>
<evidence type="ECO:0000313" key="2">
    <source>
        <dbReference type="EMBL" id="EHI55902.1"/>
    </source>
</evidence>
<protein>
    <submittedName>
        <fullName evidence="2">Uncharacterized protein</fullName>
    </submittedName>
</protein>
<dbReference type="AlphaFoldDB" id="G5GHA5"/>
<dbReference type="STRING" id="679200.HMPREF9333_00945"/>
<dbReference type="RefSeq" id="WP_005540259.1">
    <property type="nucleotide sequence ID" value="NZ_JH378831.1"/>
</dbReference>
<name>G5GHA5_9FIRM</name>
<gene>
    <name evidence="2" type="ORF">HMPREF9333_00945</name>
</gene>
<dbReference type="HOGENOM" id="CLU_1452635_0_0_9"/>
<organism evidence="2 3">
    <name type="scientific">Johnsonella ignava ATCC 51276</name>
    <dbReference type="NCBI Taxonomy" id="679200"/>
    <lineage>
        <taxon>Bacteria</taxon>
        <taxon>Bacillati</taxon>
        <taxon>Bacillota</taxon>
        <taxon>Clostridia</taxon>
        <taxon>Lachnospirales</taxon>
        <taxon>Lachnospiraceae</taxon>
        <taxon>Johnsonella</taxon>
    </lineage>
</organism>
<evidence type="ECO:0000256" key="1">
    <source>
        <dbReference type="SAM" id="Phobius"/>
    </source>
</evidence>
<keyword evidence="1" id="KW-1133">Transmembrane helix</keyword>
<comment type="caution">
    <text evidence="2">The sequence shown here is derived from an EMBL/GenBank/DDBJ whole genome shotgun (WGS) entry which is preliminary data.</text>
</comment>
<feature type="transmembrane region" description="Helical" evidence="1">
    <location>
        <begin position="12"/>
        <end position="32"/>
    </location>
</feature>
<keyword evidence="1" id="KW-0472">Membrane</keyword>
<evidence type="ECO:0000313" key="3">
    <source>
        <dbReference type="Proteomes" id="UP000003011"/>
    </source>
</evidence>
<reference evidence="2 3" key="1">
    <citation type="submission" date="2011-08" db="EMBL/GenBank/DDBJ databases">
        <title>The Genome Sequence of Johnsonella ignava ATCC 51276.</title>
        <authorList>
            <consortium name="The Broad Institute Genome Sequencing Platform"/>
            <person name="Earl A."/>
            <person name="Ward D."/>
            <person name="Feldgarden M."/>
            <person name="Gevers D."/>
            <person name="Izard J."/>
            <person name="Blanton J.M."/>
            <person name="Baranova O.V."/>
            <person name="Dewhirst F.E."/>
            <person name="Young S.K."/>
            <person name="Zeng Q."/>
            <person name="Gargeya S."/>
            <person name="Fitzgerald M."/>
            <person name="Haas B."/>
            <person name="Abouelleil A."/>
            <person name="Alvarado L."/>
            <person name="Arachchi H.M."/>
            <person name="Berlin A."/>
            <person name="Brown A."/>
            <person name="Chapman S.B."/>
            <person name="Chen Z."/>
            <person name="Dunbar C."/>
            <person name="Freedman E."/>
            <person name="Gearin G."/>
            <person name="Gellesch M."/>
            <person name="Goldberg J."/>
            <person name="Griggs A."/>
            <person name="Gujja S."/>
            <person name="Heiman D."/>
            <person name="Howarth C."/>
            <person name="Larson L."/>
            <person name="Lui A."/>
            <person name="MacDonald P.J.P."/>
            <person name="Montmayeur A."/>
            <person name="Murphy C."/>
            <person name="Neiman D."/>
            <person name="Pearson M."/>
            <person name="Priest M."/>
            <person name="Roberts A."/>
            <person name="Saif S."/>
            <person name="Shea T."/>
            <person name="Shenoy N."/>
            <person name="Sisk P."/>
            <person name="Stolte C."/>
            <person name="Sykes S."/>
            <person name="Wortman J."/>
            <person name="Nusbaum C."/>
            <person name="Birren B."/>
        </authorList>
    </citation>
    <scope>NUCLEOTIDE SEQUENCE [LARGE SCALE GENOMIC DNA]</scope>
    <source>
        <strain evidence="2 3">ATCC 51276</strain>
    </source>
</reference>